<gene>
    <name evidence="3" type="ORF">BJ970_004790</name>
</gene>
<dbReference type="AlphaFoldDB" id="A0A840Q9Z9"/>
<evidence type="ECO:0000259" key="2">
    <source>
        <dbReference type="Pfam" id="PF12172"/>
    </source>
</evidence>
<dbReference type="InterPro" id="IPR052513">
    <property type="entry name" value="Thioester_dehydratase-like"/>
</dbReference>
<feature type="domain" description="ChsH2 C-terminal OB-fold" evidence="1">
    <location>
        <begin position="50"/>
        <end position="109"/>
    </location>
</feature>
<dbReference type="RefSeq" id="WP_184728242.1">
    <property type="nucleotide sequence ID" value="NZ_JACHIW010000001.1"/>
</dbReference>
<dbReference type="InterPro" id="IPR022002">
    <property type="entry name" value="ChsH2_Znr"/>
</dbReference>
<dbReference type="PANTHER" id="PTHR34075">
    <property type="entry name" value="BLR3430 PROTEIN"/>
    <property type="match status" value="1"/>
</dbReference>
<sequence>MMHDVSFRPDVFHPDPPTLLGSRCPMCAGKVFPPRDVCPRCGEANEEHPVELSRQGTVYSYTVVRQAPPGLTTPYVLACVDLPDDEVRVLSRIEGGDPAAVAIGLPVRLGARPVEGSDGGHLMFVFNPVEEAN</sequence>
<evidence type="ECO:0000259" key="1">
    <source>
        <dbReference type="Pfam" id="PF01796"/>
    </source>
</evidence>
<dbReference type="PANTHER" id="PTHR34075:SF5">
    <property type="entry name" value="BLR3430 PROTEIN"/>
    <property type="match status" value="1"/>
</dbReference>
<reference evidence="3 4" key="1">
    <citation type="submission" date="2020-08" db="EMBL/GenBank/DDBJ databases">
        <title>Sequencing the genomes of 1000 actinobacteria strains.</title>
        <authorList>
            <person name="Klenk H.-P."/>
        </authorList>
    </citation>
    <scope>NUCLEOTIDE SEQUENCE [LARGE SCALE GENOMIC DNA]</scope>
    <source>
        <strain evidence="3 4">DSM 45584</strain>
    </source>
</reference>
<comment type="caution">
    <text evidence="3">The sequence shown here is derived from an EMBL/GenBank/DDBJ whole genome shotgun (WGS) entry which is preliminary data.</text>
</comment>
<keyword evidence="4" id="KW-1185">Reference proteome</keyword>
<dbReference type="Gene3D" id="6.10.30.10">
    <property type="match status" value="1"/>
</dbReference>
<dbReference type="EMBL" id="JACHIW010000001">
    <property type="protein sequence ID" value="MBB5157256.1"/>
    <property type="molecule type" value="Genomic_DNA"/>
</dbReference>
<feature type="domain" description="ChsH2 rubredoxin-like zinc ribbon" evidence="2">
    <location>
        <begin position="17"/>
        <end position="45"/>
    </location>
</feature>
<organism evidence="3 4">
    <name type="scientific">Saccharopolyspora phatthalungensis</name>
    <dbReference type="NCBI Taxonomy" id="664693"/>
    <lineage>
        <taxon>Bacteria</taxon>
        <taxon>Bacillati</taxon>
        <taxon>Actinomycetota</taxon>
        <taxon>Actinomycetes</taxon>
        <taxon>Pseudonocardiales</taxon>
        <taxon>Pseudonocardiaceae</taxon>
        <taxon>Saccharopolyspora</taxon>
    </lineage>
</organism>
<dbReference type="Proteomes" id="UP000584374">
    <property type="component" value="Unassembled WGS sequence"/>
</dbReference>
<dbReference type="SUPFAM" id="SSF50249">
    <property type="entry name" value="Nucleic acid-binding proteins"/>
    <property type="match status" value="1"/>
</dbReference>
<evidence type="ECO:0000313" key="4">
    <source>
        <dbReference type="Proteomes" id="UP000584374"/>
    </source>
</evidence>
<evidence type="ECO:0000313" key="3">
    <source>
        <dbReference type="EMBL" id="MBB5157256.1"/>
    </source>
</evidence>
<dbReference type="Pfam" id="PF01796">
    <property type="entry name" value="OB_ChsH2_C"/>
    <property type="match status" value="1"/>
</dbReference>
<proteinExistence type="predicted"/>
<protein>
    <submittedName>
        <fullName evidence="3">Putative OB-fold protein</fullName>
    </submittedName>
</protein>
<dbReference type="Pfam" id="PF12172">
    <property type="entry name" value="zf-ChsH2"/>
    <property type="match status" value="1"/>
</dbReference>
<accession>A0A840Q9Z9</accession>
<dbReference type="InterPro" id="IPR002878">
    <property type="entry name" value="ChsH2_C"/>
</dbReference>
<name>A0A840Q9Z9_9PSEU</name>
<dbReference type="InterPro" id="IPR012340">
    <property type="entry name" value="NA-bd_OB-fold"/>
</dbReference>